<dbReference type="InterPro" id="IPR010982">
    <property type="entry name" value="Lambda_DNA-bd_dom_sf"/>
</dbReference>
<feature type="domain" description="Sin" evidence="3">
    <location>
        <begin position="64"/>
        <end position="102"/>
    </location>
</feature>
<sequence length="108" mass="12397">MIGQRIQTLRKRKGLSLTELSQRAGVAKSYLSSIERGLQQNPSIQFLEKIGEVLNVPVEEFVNNDQSERPAGLDRDWEALVREAMNSGVSKEQFKEFLEFNKWKSGRE</sequence>
<proteinExistence type="predicted"/>
<dbReference type="SMART" id="SM00530">
    <property type="entry name" value="HTH_XRE"/>
    <property type="match status" value="1"/>
</dbReference>
<dbReference type="Gene3D" id="1.10.260.40">
    <property type="entry name" value="lambda repressor-like DNA-binding domains"/>
    <property type="match status" value="1"/>
</dbReference>
<dbReference type="OrthoDB" id="1859224at2"/>
<dbReference type="Pfam" id="PF08671">
    <property type="entry name" value="SinI"/>
    <property type="match status" value="1"/>
</dbReference>
<dbReference type="GO" id="GO:0005829">
    <property type="term" value="C:cytosol"/>
    <property type="evidence" value="ECO:0007669"/>
    <property type="project" value="TreeGrafter"/>
</dbReference>
<protein>
    <submittedName>
        <fullName evidence="4">Helix-turn-helix domain-containing protein</fullName>
    </submittedName>
</protein>
<comment type="caution">
    <text evidence="4">The sequence shown here is derived from an EMBL/GenBank/DDBJ whole genome shotgun (WGS) entry which is preliminary data.</text>
</comment>
<reference evidence="4 5" key="1">
    <citation type="submission" date="2018-09" db="EMBL/GenBank/DDBJ databases">
        <title>Paenibacillus aracenensis nov. sp. isolated from a cave in southern Spain.</title>
        <authorList>
            <person name="Jurado V."/>
            <person name="Gutierrez-Patricio S."/>
            <person name="Gonzalez-Pimentel J.L."/>
            <person name="Miller A.Z."/>
            <person name="Laiz L."/>
            <person name="Saiz-Jimenez C."/>
        </authorList>
    </citation>
    <scope>NUCLEOTIDE SEQUENCE [LARGE SCALE GENOMIC DNA]</scope>
    <source>
        <strain evidence="4 5">JCM 19203</strain>
    </source>
</reference>
<dbReference type="RefSeq" id="WP_120108015.1">
    <property type="nucleotide sequence ID" value="NZ_QXQB01000001.1"/>
</dbReference>
<dbReference type="SUPFAM" id="SSF47406">
    <property type="entry name" value="SinR repressor dimerisation domain-like"/>
    <property type="match status" value="1"/>
</dbReference>
<dbReference type="GO" id="GO:0046983">
    <property type="term" value="F:protein dimerization activity"/>
    <property type="evidence" value="ECO:0007669"/>
    <property type="project" value="InterPro"/>
</dbReference>
<dbReference type="CDD" id="cd00093">
    <property type="entry name" value="HTH_XRE"/>
    <property type="match status" value="1"/>
</dbReference>
<dbReference type="GO" id="GO:0003677">
    <property type="term" value="F:DNA binding"/>
    <property type="evidence" value="ECO:0007669"/>
    <property type="project" value="UniProtKB-KW"/>
</dbReference>
<dbReference type="Pfam" id="PF01381">
    <property type="entry name" value="HTH_3"/>
    <property type="match status" value="1"/>
</dbReference>
<evidence type="ECO:0000256" key="1">
    <source>
        <dbReference type="ARBA" id="ARBA00023125"/>
    </source>
</evidence>
<evidence type="ECO:0000313" key="5">
    <source>
        <dbReference type="Proteomes" id="UP000267798"/>
    </source>
</evidence>
<evidence type="ECO:0000259" key="3">
    <source>
        <dbReference type="PROSITE" id="PS51500"/>
    </source>
</evidence>
<dbReference type="GO" id="GO:0003700">
    <property type="term" value="F:DNA-binding transcription factor activity"/>
    <property type="evidence" value="ECO:0007669"/>
    <property type="project" value="TreeGrafter"/>
</dbReference>
<evidence type="ECO:0000313" key="4">
    <source>
        <dbReference type="EMBL" id="RJX41526.1"/>
    </source>
</evidence>
<dbReference type="InterPro" id="IPR001387">
    <property type="entry name" value="Cro/C1-type_HTH"/>
</dbReference>
<dbReference type="PROSITE" id="PS51500">
    <property type="entry name" value="SIN"/>
    <property type="match status" value="1"/>
</dbReference>
<evidence type="ECO:0000259" key="2">
    <source>
        <dbReference type="PROSITE" id="PS50943"/>
    </source>
</evidence>
<keyword evidence="1" id="KW-0238">DNA-binding</keyword>
<dbReference type="PROSITE" id="PS50943">
    <property type="entry name" value="HTH_CROC1"/>
    <property type="match status" value="1"/>
</dbReference>
<gene>
    <name evidence="4" type="ORF">D3P09_06035</name>
</gene>
<dbReference type="InterPro" id="IPR050807">
    <property type="entry name" value="TransReg_Diox_bact_type"/>
</dbReference>
<dbReference type="AlphaFoldDB" id="A0A3A6PP92"/>
<organism evidence="4 5">
    <name type="scientific">Paenibacillus pinisoli</name>
    <dbReference type="NCBI Taxonomy" id="1276110"/>
    <lineage>
        <taxon>Bacteria</taxon>
        <taxon>Bacillati</taxon>
        <taxon>Bacillota</taxon>
        <taxon>Bacilli</taxon>
        <taxon>Bacillales</taxon>
        <taxon>Paenibacillaceae</taxon>
        <taxon>Paenibacillus</taxon>
    </lineage>
</organism>
<keyword evidence="5" id="KW-1185">Reference proteome</keyword>
<accession>A0A3A6PP92</accession>
<dbReference type="InterPro" id="IPR010981">
    <property type="entry name" value="SinR/SinI_dimer_dom"/>
</dbReference>
<dbReference type="SUPFAM" id="SSF47413">
    <property type="entry name" value="lambda repressor-like DNA-binding domains"/>
    <property type="match status" value="1"/>
</dbReference>
<dbReference type="EMBL" id="QXQB01000001">
    <property type="protein sequence ID" value="RJX41526.1"/>
    <property type="molecule type" value="Genomic_DNA"/>
</dbReference>
<dbReference type="PANTHER" id="PTHR46797">
    <property type="entry name" value="HTH-TYPE TRANSCRIPTIONAL REGULATOR"/>
    <property type="match status" value="1"/>
</dbReference>
<dbReference type="PANTHER" id="PTHR46797:SF13">
    <property type="entry name" value="HTH-TYPE TRANSCRIPTIONAL REGULATOR SINR"/>
    <property type="match status" value="1"/>
</dbReference>
<feature type="domain" description="HTH cro/C1-type" evidence="2">
    <location>
        <begin position="6"/>
        <end position="61"/>
    </location>
</feature>
<name>A0A3A6PP92_9BACL</name>
<dbReference type="Proteomes" id="UP000267798">
    <property type="component" value="Unassembled WGS sequence"/>
</dbReference>
<dbReference type="InterPro" id="IPR036281">
    <property type="entry name" value="SinR/SinI_dimer_dom_sf"/>
</dbReference>